<comment type="caution">
    <text evidence="2">The sequence shown here is derived from an EMBL/GenBank/DDBJ whole genome shotgun (WGS) entry which is preliminary data.</text>
</comment>
<evidence type="ECO:0008006" key="4">
    <source>
        <dbReference type="Google" id="ProtNLM"/>
    </source>
</evidence>
<keyword evidence="1" id="KW-0812">Transmembrane</keyword>
<dbReference type="RefSeq" id="WP_004624409.1">
    <property type="nucleotide sequence ID" value="NZ_AORV01000022.1"/>
</dbReference>
<evidence type="ECO:0000256" key="1">
    <source>
        <dbReference type="SAM" id="Phobius"/>
    </source>
</evidence>
<evidence type="ECO:0000313" key="2">
    <source>
        <dbReference type="EMBL" id="EMS73079.1"/>
    </source>
</evidence>
<reference evidence="2 3" key="1">
    <citation type="journal article" date="2013" name="Genome Announc.">
        <title>Draft Genome Sequence of the Cellulolytic, Mesophilic, Anaerobic Bacterium Clostridium termitidis Strain CT1112 (DSM 5398).</title>
        <authorList>
            <person name="Lal S."/>
            <person name="Ramachandran U."/>
            <person name="Zhang X."/>
            <person name="Munir R."/>
            <person name="Sparling R."/>
            <person name="Levin D.B."/>
        </authorList>
    </citation>
    <scope>NUCLEOTIDE SEQUENCE [LARGE SCALE GENOMIC DNA]</scope>
    <source>
        <strain evidence="2 3">CT1112</strain>
    </source>
</reference>
<name>S0FV82_RUMCE</name>
<sequence length="67" mass="7688">MYLRDNSSFFTGTSLLVIFSSLMYLCIIAMIVVGFVFLVKFLRAGTKAFNLYVQNNAQTNERKQQQP</sequence>
<accession>S0FV82</accession>
<feature type="transmembrane region" description="Helical" evidence="1">
    <location>
        <begin position="15"/>
        <end position="39"/>
    </location>
</feature>
<evidence type="ECO:0000313" key="3">
    <source>
        <dbReference type="Proteomes" id="UP000014155"/>
    </source>
</evidence>
<proteinExistence type="predicted"/>
<dbReference type="EMBL" id="AORV01000022">
    <property type="protein sequence ID" value="EMS73079.1"/>
    <property type="molecule type" value="Genomic_DNA"/>
</dbReference>
<dbReference type="STRING" id="1195236.CTER_0989"/>
<gene>
    <name evidence="2" type="ORF">CTER_0989</name>
</gene>
<organism evidence="2 3">
    <name type="scientific">Ruminiclostridium cellobioparum subsp. termitidis CT1112</name>
    <dbReference type="NCBI Taxonomy" id="1195236"/>
    <lineage>
        <taxon>Bacteria</taxon>
        <taxon>Bacillati</taxon>
        <taxon>Bacillota</taxon>
        <taxon>Clostridia</taxon>
        <taxon>Eubacteriales</taxon>
        <taxon>Oscillospiraceae</taxon>
        <taxon>Ruminiclostridium</taxon>
    </lineage>
</organism>
<dbReference type="PATRIC" id="fig|1195236.3.peg.1284"/>
<dbReference type="Proteomes" id="UP000014155">
    <property type="component" value="Unassembled WGS sequence"/>
</dbReference>
<protein>
    <recommendedName>
        <fullName evidence="4">Oxaloacetate decarboxylase, gamma chain</fullName>
    </recommendedName>
</protein>
<dbReference type="AlphaFoldDB" id="S0FV82"/>
<keyword evidence="3" id="KW-1185">Reference proteome</keyword>
<keyword evidence="1" id="KW-0472">Membrane</keyword>
<keyword evidence="1" id="KW-1133">Transmembrane helix</keyword>